<dbReference type="NCBIfam" id="TIGR04183">
    <property type="entry name" value="Por_Secre_tail"/>
    <property type="match status" value="1"/>
</dbReference>
<dbReference type="InterPro" id="IPR013783">
    <property type="entry name" value="Ig-like_fold"/>
</dbReference>
<reference evidence="4" key="1">
    <citation type="journal article" date="2019" name="Int. J. Syst. Evol. Microbiol.">
        <title>The Global Catalogue of Microorganisms (GCM) 10K type strain sequencing project: providing services to taxonomists for standard genome sequencing and annotation.</title>
        <authorList>
            <consortium name="The Broad Institute Genomics Platform"/>
            <consortium name="The Broad Institute Genome Sequencing Center for Infectious Disease"/>
            <person name="Wu L."/>
            <person name="Ma J."/>
        </authorList>
    </citation>
    <scope>NUCLEOTIDE SEQUENCE [LARGE SCALE GENOMIC DNA]</scope>
    <source>
        <strain evidence="4">KCTC 23299</strain>
    </source>
</reference>
<evidence type="ECO:0000313" key="3">
    <source>
        <dbReference type="EMBL" id="MFD2919851.1"/>
    </source>
</evidence>
<proteinExistence type="predicted"/>
<name>A0ABW6A6G9_9BACT</name>
<keyword evidence="1" id="KW-1133">Transmembrane helix</keyword>
<keyword evidence="1" id="KW-0472">Membrane</keyword>
<protein>
    <submittedName>
        <fullName evidence="3">T9SS type A sorting domain-containing protein</fullName>
    </submittedName>
</protein>
<dbReference type="RefSeq" id="WP_386097490.1">
    <property type="nucleotide sequence ID" value="NZ_JBHUOZ010000002.1"/>
</dbReference>
<keyword evidence="1" id="KW-0812">Transmembrane</keyword>
<gene>
    <name evidence="3" type="ORF">ACFS6H_09050</name>
</gene>
<dbReference type="Pfam" id="PF18962">
    <property type="entry name" value="Por_Secre_tail"/>
    <property type="match status" value="1"/>
</dbReference>
<dbReference type="InterPro" id="IPR026444">
    <property type="entry name" value="Secre_tail"/>
</dbReference>
<accession>A0ABW6A6G9</accession>
<evidence type="ECO:0000259" key="2">
    <source>
        <dbReference type="Pfam" id="PF18962"/>
    </source>
</evidence>
<dbReference type="Proteomes" id="UP001597511">
    <property type="component" value="Unassembled WGS sequence"/>
</dbReference>
<feature type="transmembrane region" description="Helical" evidence="1">
    <location>
        <begin position="20"/>
        <end position="41"/>
    </location>
</feature>
<keyword evidence="4" id="KW-1185">Reference proteome</keyword>
<organism evidence="3 4">
    <name type="scientific">Terrimonas rubra</name>
    <dbReference type="NCBI Taxonomy" id="1035890"/>
    <lineage>
        <taxon>Bacteria</taxon>
        <taxon>Pseudomonadati</taxon>
        <taxon>Bacteroidota</taxon>
        <taxon>Chitinophagia</taxon>
        <taxon>Chitinophagales</taxon>
        <taxon>Chitinophagaceae</taxon>
        <taxon>Terrimonas</taxon>
    </lineage>
</organism>
<evidence type="ECO:0000256" key="1">
    <source>
        <dbReference type="SAM" id="Phobius"/>
    </source>
</evidence>
<dbReference type="EMBL" id="JBHUOZ010000002">
    <property type="protein sequence ID" value="MFD2919851.1"/>
    <property type="molecule type" value="Genomic_DNA"/>
</dbReference>
<sequence>MSLTYIYHYKKIVFSYCKQYYFNLRSAIILGCLFVLTTQSFKAGAQNCTANAGGNLVTCGSTTTLTGTVSGTLGAGSPVWSFVSGPVTPVIVSPNLLTTNVTGMNTDGNYVFQLSQPCGTGVAVSLVTITAHPRPASFTAGPDKTGICATTGTVMLDGVIPPGYTGSWSTLNIYSYESISATLTTNASFSSTTVATPFFSLVNKANHNIDPAYYAILTIVSADGVCTYKDTTVVRFCPNPALNVADVTRCIDNNPIQFFDLPSDPAFSTGTPGSAGAAANGTTVTLNVSSQPAGANIAFSSLTGRRVFVTGATIPGAYTFTITVSNCCGTVTSALMTFTITGIEPQAVNFQPPGHGAPEQLVVYGPGGSGGEVHCGIAGTATPELFYFSLNPSDPVTTVTNVTSTGILPPGASTPVITQTGAGTANRTVSIDPGPGGWKVGTYKFSVNTGTTCIRSQPYYIHISDNGRPPLFVPDMTVCYPGTGTVSASIALPAVYQGVVNSSYFQDFGGYYNFQVLSKPAGSATPVFPASNLRRITLTNVLMSNLDKPGDYVIRIIPFSGNGAGPFLEQEYACSGIPGPLQYDFTVHLVQVINANAGSDQSLGCVTTASLQGNATGAGTGVWTVASTPAGTSPAFSNTVNPTTSVSGLSASGNYRFAWSITTPVGGCVSSDTVLVSTNCGLPVQLKNFEVVKSGNKVLLQWATAWEQNNKGFGIERSTDGITWNNIGFENSKAGNGNSDLELRYTYTDNAPLSGQNRYRLRQTDIDGKFDYSPVRNLRIENVAAVILYPNPARSELIIKGLNNNETVNIYDVTGRKIKQAKANNAELVIPLEKLHQGIYYAHIISADGLATVHKFIKQ</sequence>
<dbReference type="Gene3D" id="2.60.40.10">
    <property type="entry name" value="Immunoglobulins"/>
    <property type="match status" value="2"/>
</dbReference>
<evidence type="ECO:0000313" key="4">
    <source>
        <dbReference type="Proteomes" id="UP001597511"/>
    </source>
</evidence>
<feature type="domain" description="Secretion system C-terminal sorting" evidence="2">
    <location>
        <begin position="788"/>
        <end position="857"/>
    </location>
</feature>
<comment type="caution">
    <text evidence="3">The sequence shown here is derived from an EMBL/GenBank/DDBJ whole genome shotgun (WGS) entry which is preliminary data.</text>
</comment>